<name>A0ABS8VFS5_DATST</name>
<dbReference type="Proteomes" id="UP000823775">
    <property type="component" value="Unassembled WGS sequence"/>
</dbReference>
<feature type="non-terminal residue" evidence="2">
    <location>
        <position position="1"/>
    </location>
</feature>
<dbReference type="EMBL" id="JACEIK010004686">
    <property type="protein sequence ID" value="MCD9646153.1"/>
    <property type="molecule type" value="Genomic_DNA"/>
</dbReference>
<evidence type="ECO:0000256" key="1">
    <source>
        <dbReference type="SAM" id="MobiDB-lite"/>
    </source>
</evidence>
<gene>
    <name evidence="2" type="ORF">HAX54_035721</name>
</gene>
<evidence type="ECO:0000313" key="2">
    <source>
        <dbReference type="EMBL" id="MCD9646153.1"/>
    </source>
</evidence>
<comment type="caution">
    <text evidence="2">The sequence shown here is derived from an EMBL/GenBank/DDBJ whole genome shotgun (WGS) entry which is preliminary data.</text>
</comment>
<accession>A0ABS8VFS5</accession>
<evidence type="ECO:0000313" key="3">
    <source>
        <dbReference type="Proteomes" id="UP000823775"/>
    </source>
</evidence>
<organism evidence="2 3">
    <name type="scientific">Datura stramonium</name>
    <name type="common">Jimsonweed</name>
    <name type="synonym">Common thornapple</name>
    <dbReference type="NCBI Taxonomy" id="4076"/>
    <lineage>
        <taxon>Eukaryota</taxon>
        <taxon>Viridiplantae</taxon>
        <taxon>Streptophyta</taxon>
        <taxon>Embryophyta</taxon>
        <taxon>Tracheophyta</taxon>
        <taxon>Spermatophyta</taxon>
        <taxon>Magnoliopsida</taxon>
        <taxon>eudicotyledons</taxon>
        <taxon>Gunneridae</taxon>
        <taxon>Pentapetalae</taxon>
        <taxon>asterids</taxon>
        <taxon>lamiids</taxon>
        <taxon>Solanales</taxon>
        <taxon>Solanaceae</taxon>
        <taxon>Solanoideae</taxon>
        <taxon>Datureae</taxon>
        <taxon>Datura</taxon>
    </lineage>
</organism>
<sequence>APRPPVARAEEVTRGATVDRRVIGRGLAEEVDADGLASLRFAERNKGKLGNKQAKEEDRKRNRQTCRSVFAARRQSLIKPIYDD</sequence>
<feature type="region of interest" description="Disordered" evidence="1">
    <location>
        <begin position="45"/>
        <end position="68"/>
    </location>
</feature>
<keyword evidence="3" id="KW-1185">Reference proteome</keyword>
<proteinExistence type="predicted"/>
<reference evidence="2 3" key="1">
    <citation type="journal article" date="2021" name="BMC Genomics">
        <title>Datura genome reveals duplications of psychoactive alkaloid biosynthetic genes and high mutation rate following tissue culture.</title>
        <authorList>
            <person name="Rajewski A."/>
            <person name="Carter-House D."/>
            <person name="Stajich J."/>
            <person name="Litt A."/>
        </authorList>
    </citation>
    <scope>NUCLEOTIDE SEQUENCE [LARGE SCALE GENOMIC DNA]</scope>
    <source>
        <strain evidence="2">AR-01</strain>
    </source>
</reference>
<protein>
    <submittedName>
        <fullName evidence="2">Uncharacterized protein</fullName>
    </submittedName>
</protein>